<reference evidence="1" key="1">
    <citation type="journal article" date="2021" name="Open Biol.">
        <title>Shared evolutionary footprints suggest mitochondrial oxidative damage underlies multiple complex I losses in fungi.</title>
        <authorList>
            <person name="Schikora-Tamarit M.A."/>
            <person name="Marcet-Houben M."/>
            <person name="Nosek J."/>
            <person name="Gabaldon T."/>
        </authorList>
    </citation>
    <scope>NUCLEOTIDE SEQUENCE</scope>
    <source>
        <strain evidence="1">NCAIM Y.01608</strain>
    </source>
</reference>
<protein>
    <submittedName>
        <fullName evidence="1">Uncharacterized protein</fullName>
    </submittedName>
</protein>
<dbReference type="Proteomes" id="UP000788993">
    <property type="component" value="Unassembled WGS sequence"/>
</dbReference>
<gene>
    <name evidence="1" type="ORF">OGATHE_006036</name>
</gene>
<dbReference type="EMBL" id="JAEUBD010001540">
    <property type="protein sequence ID" value="KAH3659153.1"/>
    <property type="molecule type" value="Genomic_DNA"/>
</dbReference>
<evidence type="ECO:0000313" key="1">
    <source>
        <dbReference type="EMBL" id="KAH3659153.1"/>
    </source>
</evidence>
<reference evidence="1" key="2">
    <citation type="submission" date="2021-01" db="EMBL/GenBank/DDBJ databases">
        <authorList>
            <person name="Schikora-Tamarit M.A."/>
        </authorList>
    </citation>
    <scope>NUCLEOTIDE SEQUENCE</scope>
    <source>
        <strain evidence="1">NCAIM Y.01608</strain>
    </source>
</reference>
<sequence>MGSETSLLVVATAAAVDKGLYNVFSVGKTGEEFVFFGSIGFGKPNMVPLVLVEVGVEAAVETRLLEFKILVVEALLLPALPIRLVPAGDKFCVLLLSSGTGSIDFADIL</sequence>
<keyword evidence="2" id="KW-1185">Reference proteome</keyword>
<name>A0A9P8NQP5_9ASCO</name>
<dbReference type="AlphaFoldDB" id="A0A9P8NQP5"/>
<evidence type="ECO:0000313" key="2">
    <source>
        <dbReference type="Proteomes" id="UP000788993"/>
    </source>
</evidence>
<accession>A0A9P8NQP5</accession>
<organism evidence="1 2">
    <name type="scientific">Ogataea polymorpha</name>
    <dbReference type="NCBI Taxonomy" id="460523"/>
    <lineage>
        <taxon>Eukaryota</taxon>
        <taxon>Fungi</taxon>
        <taxon>Dikarya</taxon>
        <taxon>Ascomycota</taxon>
        <taxon>Saccharomycotina</taxon>
        <taxon>Pichiomycetes</taxon>
        <taxon>Pichiales</taxon>
        <taxon>Pichiaceae</taxon>
        <taxon>Ogataea</taxon>
    </lineage>
</organism>
<proteinExistence type="predicted"/>
<comment type="caution">
    <text evidence="1">The sequence shown here is derived from an EMBL/GenBank/DDBJ whole genome shotgun (WGS) entry which is preliminary data.</text>
</comment>